<dbReference type="InterPro" id="IPR036396">
    <property type="entry name" value="Cyt_P450_sf"/>
</dbReference>
<comment type="caution">
    <text evidence="4">The sequence shown here is derived from an EMBL/GenBank/DDBJ whole genome shotgun (WGS) entry which is preliminary data.</text>
</comment>
<keyword evidence="3" id="KW-0503">Monooxygenase</keyword>
<dbReference type="PANTHER" id="PTHR24305:SF166">
    <property type="entry name" value="CYTOCHROME P450 12A4, MITOCHONDRIAL-RELATED"/>
    <property type="match status" value="1"/>
</dbReference>
<dbReference type="AlphaFoldDB" id="A0A699YS19"/>
<dbReference type="InterPro" id="IPR017972">
    <property type="entry name" value="Cyt_P450_CS"/>
</dbReference>
<evidence type="ECO:0000313" key="4">
    <source>
        <dbReference type="EMBL" id="GFH12630.1"/>
    </source>
</evidence>
<dbReference type="PROSITE" id="PS00086">
    <property type="entry name" value="CYTOCHROME_P450"/>
    <property type="match status" value="1"/>
</dbReference>
<dbReference type="PANTHER" id="PTHR24305">
    <property type="entry name" value="CYTOCHROME P450"/>
    <property type="match status" value="1"/>
</dbReference>
<dbReference type="GO" id="GO:0016705">
    <property type="term" value="F:oxidoreductase activity, acting on paired donors, with incorporation or reduction of molecular oxygen"/>
    <property type="evidence" value="ECO:0007669"/>
    <property type="project" value="InterPro"/>
</dbReference>
<protein>
    <recommendedName>
        <fullName evidence="6">Cytochrome P450</fullName>
    </recommendedName>
</protein>
<dbReference type="Proteomes" id="UP000485058">
    <property type="component" value="Unassembled WGS sequence"/>
</dbReference>
<organism evidence="4 5">
    <name type="scientific">Haematococcus lacustris</name>
    <name type="common">Green alga</name>
    <name type="synonym">Haematococcus pluvialis</name>
    <dbReference type="NCBI Taxonomy" id="44745"/>
    <lineage>
        <taxon>Eukaryota</taxon>
        <taxon>Viridiplantae</taxon>
        <taxon>Chlorophyta</taxon>
        <taxon>core chlorophytes</taxon>
        <taxon>Chlorophyceae</taxon>
        <taxon>CS clade</taxon>
        <taxon>Chlamydomonadales</taxon>
        <taxon>Haematococcaceae</taxon>
        <taxon>Haematococcus</taxon>
    </lineage>
</organism>
<gene>
    <name evidence="4" type="ORF">HaLaN_08350</name>
</gene>
<reference evidence="4 5" key="1">
    <citation type="submission" date="2020-02" db="EMBL/GenBank/DDBJ databases">
        <title>Draft genome sequence of Haematococcus lacustris strain NIES-144.</title>
        <authorList>
            <person name="Morimoto D."/>
            <person name="Nakagawa S."/>
            <person name="Yoshida T."/>
            <person name="Sawayama S."/>
        </authorList>
    </citation>
    <scope>NUCLEOTIDE SEQUENCE [LARGE SCALE GENOMIC DNA]</scope>
    <source>
        <strain evidence="4 5">NIES-144</strain>
    </source>
</reference>
<dbReference type="InterPro" id="IPR050121">
    <property type="entry name" value="Cytochrome_P450_monoxygenase"/>
</dbReference>
<dbReference type="GO" id="GO:0004497">
    <property type="term" value="F:monooxygenase activity"/>
    <property type="evidence" value="ECO:0007669"/>
    <property type="project" value="UniProtKB-KW"/>
</dbReference>
<keyword evidence="3" id="KW-0479">Metal-binding</keyword>
<dbReference type="Pfam" id="PF00067">
    <property type="entry name" value="p450"/>
    <property type="match status" value="1"/>
</dbReference>
<comment type="similarity">
    <text evidence="2 3">Belongs to the cytochrome P450 family.</text>
</comment>
<dbReference type="Gene3D" id="1.10.630.10">
    <property type="entry name" value="Cytochrome P450"/>
    <property type="match status" value="1"/>
</dbReference>
<evidence type="ECO:0008006" key="6">
    <source>
        <dbReference type="Google" id="ProtNLM"/>
    </source>
</evidence>
<accession>A0A699YS19</accession>
<keyword evidence="5" id="KW-1185">Reference proteome</keyword>
<dbReference type="EMBL" id="BLLF01000523">
    <property type="protein sequence ID" value="GFH12630.1"/>
    <property type="molecule type" value="Genomic_DNA"/>
</dbReference>
<keyword evidence="3" id="KW-0408">Iron</keyword>
<dbReference type="GO" id="GO:0020037">
    <property type="term" value="F:heme binding"/>
    <property type="evidence" value="ECO:0007669"/>
    <property type="project" value="InterPro"/>
</dbReference>
<keyword evidence="3" id="KW-0349">Heme</keyword>
<evidence type="ECO:0000256" key="3">
    <source>
        <dbReference type="RuleBase" id="RU000461"/>
    </source>
</evidence>
<dbReference type="SUPFAM" id="SSF48264">
    <property type="entry name" value="Cytochrome P450"/>
    <property type="match status" value="1"/>
</dbReference>
<name>A0A699YS19_HAELA</name>
<evidence type="ECO:0000313" key="5">
    <source>
        <dbReference type="Proteomes" id="UP000485058"/>
    </source>
</evidence>
<comment type="cofactor">
    <cofactor evidence="1">
        <name>heme</name>
        <dbReference type="ChEBI" id="CHEBI:30413"/>
    </cofactor>
</comment>
<keyword evidence="3" id="KW-0560">Oxidoreductase</keyword>
<sequence>MNHLMLAASFKPERWMEGGSKPRYLHAFSYGPHSCLGKDLALMELKITLVHMARAGTWQLADCKNPCIIFVPTVKLTSGPAKLQLNPLPL</sequence>
<evidence type="ECO:0000256" key="1">
    <source>
        <dbReference type="ARBA" id="ARBA00001971"/>
    </source>
</evidence>
<proteinExistence type="inferred from homology"/>
<evidence type="ECO:0000256" key="2">
    <source>
        <dbReference type="ARBA" id="ARBA00010617"/>
    </source>
</evidence>
<dbReference type="InterPro" id="IPR001128">
    <property type="entry name" value="Cyt_P450"/>
</dbReference>
<dbReference type="GO" id="GO:0005506">
    <property type="term" value="F:iron ion binding"/>
    <property type="evidence" value="ECO:0007669"/>
    <property type="project" value="InterPro"/>
</dbReference>